<evidence type="ECO:0008006" key="3">
    <source>
        <dbReference type="Google" id="ProtNLM"/>
    </source>
</evidence>
<evidence type="ECO:0000313" key="1">
    <source>
        <dbReference type="EMBL" id="MDK1683511.1"/>
    </source>
</evidence>
<organism evidence="1 2">
    <name type="scientific">Acinetobacter terrestris</name>
    <dbReference type="NCBI Taxonomy" id="2529843"/>
    <lineage>
        <taxon>Bacteria</taxon>
        <taxon>Pseudomonadati</taxon>
        <taxon>Pseudomonadota</taxon>
        <taxon>Gammaproteobacteria</taxon>
        <taxon>Moraxellales</taxon>
        <taxon>Moraxellaceae</taxon>
        <taxon>Acinetobacter</taxon>
        <taxon>Acinetobacter Taxon 24</taxon>
    </lineage>
</organism>
<evidence type="ECO:0000313" key="2">
    <source>
        <dbReference type="Proteomes" id="UP001241935"/>
    </source>
</evidence>
<reference evidence="1" key="1">
    <citation type="submission" date="2023-04" db="EMBL/GenBank/DDBJ databases">
        <title>The environmental microbiomes in feedlot watering bowls are a reservoir of florfenicol resistance for bovine respiratory disease pathogens.</title>
        <authorList>
            <person name="Kos D.W."/>
            <person name="Ruzzini A.C."/>
            <person name="Schreiner B."/>
            <person name="Jelinski M.D."/>
        </authorList>
    </citation>
    <scope>NUCLEOTIDE SEQUENCE</scope>
    <source>
        <strain evidence="1">WB3</strain>
    </source>
</reference>
<name>A0AAW6UT89_9GAMM</name>
<comment type="caution">
    <text evidence="1">The sequence shown here is derived from an EMBL/GenBank/DDBJ whole genome shotgun (WGS) entry which is preliminary data.</text>
</comment>
<gene>
    <name evidence="1" type="ORF">QOR41_06595</name>
</gene>
<dbReference type="EMBL" id="JASKNE010000001">
    <property type="protein sequence ID" value="MDK1683511.1"/>
    <property type="molecule type" value="Genomic_DNA"/>
</dbReference>
<dbReference type="AlphaFoldDB" id="A0AAW6UT89"/>
<dbReference type="RefSeq" id="WP_284066764.1">
    <property type="nucleotide sequence ID" value="NZ_JASKNE010000001.1"/>
</dbReference>
<protein>
    <recommendedName>
        <fullName evidence="3">Morphogenetic protein</fullName>
    </recommendedName>
</protein>
<dbReference type="Proteomes" id="UP001241935">
    <property type="component" value="Unassembled WGS sequence"/>
</dbReference>
<sequence length="242" mass="28098">MNKNTKTERPILFNAEMVKAILSGNKTQTRRIMRRQPDAVEYFKRGEVTADTDAKHAILRCYDNPKGFKNCASGWSADATYKTPFSEFNVGDQLWVRETFCYGRIDEFDSTEPAARYLYVDDSGDYCGLPVYPIYKQYVISEGIEDDEVKWKPSIHMPRWACRIVLEITKIRIERLQDITKEDAKAEGFDYSTHPSAIKMGYAVGARTNFRHTWEEIYGTTSWNQNPWVWVVEFKVVQGVNQ</sequence>
<proteinExistence type="predicted"/>
<accession>A0AAW6UT89</accession>